<evidence type="ECO:0000259" key="6">
    <source>
        <dbReference type="PROSITE" id="PS51332"/>
    </source>
</evidence>
<dbReference type="InterPro" id="IPR006158">
    <property type="entry name" value="Cobalamin-bd"/>
</dbReference>
<dbReference type="eggNOG" id="COG1032">
    <property type="taxonomic scope" value="Bacteria"/>
</dbReference>
<dbReference type="InterPro" id="IPR058240">
    <property type="entry name" value="rSAM_sf"/>
</dbReference>
<dbReference type="InterPro" id="IPR007197">
    <property type="entry name" value="rSAM"/>
</dbReference>
<dbReference type="AlphaFoldDB" id="A0A0B0EQ78"/>
<reference evidence="7 8" key="1">
    <citation type="submission" date="2014-10" db="EMBL/GenBank/DDBJ databases">
        <title>Draft genome of anammox bacterium scalindua brodae, obtained using differential coverage binning of sequence data from two enrichment reactors.</title>
        <authorList>
            <person name="Speth D.R."/>
            <person name="Russ L."/>
            <person name="Kartal B."/>
            <person name="Op den Camp H.J."/>
            <person name="Dutilh B.E."/>
            <person name="Jetten M.S."/>
        </authorList>
    </citation>
    <scope>NUCLEOTIDE SEQUENCE [LARGE SCALE GENOMIC DNA]</scope>
    <source>
        <strain evidence="7">RU1</strain>
    </source>
</reference>
<proteinExistence type="predicted"/>
<accession>A0A0B0EQ78</accession>
<dbReference type="GO" id="GO:0031419">
    <property type="term" value="F:cobalamin binding"/>
    <property type="evidence" value="ECO:0007669"/>
    <property type="project" value="InterPro"/>
</dbReference>
<feature type="domain" description="B12-binding" evidence="6">
    <location>
        <begin position="5"/>
        <end position="149"/>
    </location>
</feature>
<evidence type="ECO:0000256" key="1">
    <source>
        <dbReference type="ARBA" id="ARBA00001966"/>
    </source>
</evidence>
<evidence type="ECO:0000256" key="2">
    <source>
        <dbReference type="ARBA" id="ARBA00022691"/>
    </source>
</evidence>
<gene>
    <name evidence="7" type="primary">miaB_1</name>
    <name evidence="7" type="ORF">SCABRO_00215</name>
</gene>
<dbReference type="Pfam" id="PF02310">
    <property type="entry name" value="B12-binding"/>
    <property type="match status" value="1"/>
</dbReference>
<evidence type="ECO:0000313" key="8">
    <source>
        <dbReference type="Proteomes" id="UP000030652"/>
    </source>
</evidence>
<dbReference type="InterPro" id="IPR051198">
    <property type="entry name" value="BchE-like"/>
</dbReference>
<dbReference type="PANTHER" id="PTHR43409">
    <property type="entry name" value="ANAEROBIC MAGNESIUM-PROTOPORPHYRIN IX MONOMETHYL ESTER CYCLASE-RELATED"/>
    <property type="match status" value="1"/>
</dbReference>
<dbReference type="GO" id="GO:0003824">
    <property type="term" value="F:catalytic activity"/>
    <property type="evidence" value="ECO:0007669"/>
    <property type="project" value="InterPro"/>
</dbReference>
<evidence type="ECO:0000256" key="3">
    <source>
        <dbReference type="ARBA" id="ARBA00022723"/>
    </source>
</evidence>
<dbReference type="SUPFAM" id="SSF102114">
    <property type="entry name" value="Radical SAM enzymes"/>
    <property type="match status" value="1"/>
</dbReference>
<keyword evidence="5" id="KW-0411">Iron-sulfur</keyword>
<evidence type="ECO:0000256" key="5">
    <source>
        <dbReference type="ARBA" id="ARBA00023014"/>
    </source>
</evidence>
<dbReference type="EMBL" id="JRYO01000021">
    <property type="protein sequence ID" value="KHE94016.1"/>
    <property type="molecule type" value="Genomic_DNA"/>
</dbReference>
<organism evidence="7 8">
    <name type="scientific">Candidatus Scalindua brodae</name>
    <dbReference type="NCBI Taxonomy" id="237368"/>
    <lineage>
        <taxon>Bacteria</taxon>
        <taxon>Pseudomonadati</taxon>
        <taxon>Planctomycetota</taxon>
        <taxon>Candidatus Brocadiia</taxon>
        <taxon>Candidatus Brocadiales</taxon>
        <taxon>Candidatus Scalinduaceae</taxon>
        <taxon>Candidatus Scalindua</taxon>
    </lineage>
</organism>
<keyword evidence="4" id="KW-0408">Iron</keyword>
<dbReference type="GO" id="GO:0046872">
    <property type="term" value="F:metal ion binding"/>
    <property type="evidence" value="ECO:0007669"/>
    <property type="project" value="UniProtKB-KW"/>
</dbReference>
<dbReference type="Proteomes" id="UP000030652">
    <property type="component" value="Unassembled WGS sequence"/>
</dbReference>
<evidence type="ECO:0000256" key="4">
    <source>
        <dbReference type="ARBA" id="ARBA00023004"/>
    </source>
</evidence>
<dbReference type="SFLD" id="SFLDS00029">
    <property type="entry name" value="Radical_SAM"/>
    <property type="match status" value="1"/>
</dbReference>
<dbReference type="Gene3D" id="3.40.50.280">
    <property type="entry name" value="Cobalamin-binding domain"/>
    <property type="match status" value="1"/>
</dbReference>
<sequence length="308" mass="35673">MDFGSVKPVLLVSMVDVSAYGIRLVTAYLNSVGRSADLLTLRLSDNQKSLLTGRPIEPIQPEFIQNFLRFIENYPYIGFSLFSDSFHECVLLSREIKKAYPEKTIIWGGVHPTLKTAECLEYADYVCVGEGYVALQELLEQLDRGELVADNDDLKPPKGIWRKKSGLVQSTGTGEFISNIDSQPFPTYDPRHVFVRNDDNSISNLDRADYRNYLDYVYYTMFSLGCPYHCSYCANNAYKRLDKQYGKIRQHSVDYMFREIKEAQKHYTFYNVYFMDDFFILSNKKLFDEFVERYPQEIGLPFIATGVM</sequence>
<dbReference type="CDD" id="cd02068">
    <property type="entry name" value="radical_SAM_B12_BD"/>
    <property type="match status" value="1"/>
</dbReference>
<protein>
    <submittedName>
        <fullName evidence="7">Protein involved in methylthiolation of isopentenylated A37 derivatives in tRNA</fullName>
    </submittedName>
</protein>
<dbReference type="SFLD" id="SFLDG01082">
    <property type="entry name" value="B12-binding_domain_containing"/>
    <property type="match status" value="1"/>
</dbReference>
<comment type="caution">
    <text evidence="7">The sequence shown here is derived from an EMBL/GenBank/DDBJ whole genome shotgun (WGS) entry which is preliminary data.</text>
</comment>
<evidence type="ECO:0000313" key="7">
    <source>
        <dbReference type="EMBL" id="KHE94016.1"/>
    </source>
</evidence>
<comment type="cofactor">
    <cofactor evidence="1">
        <name>[4Fe-4S] cluster</name>
        <dbReference type="ChEBI" id="CHEBI:49883"/>
    </cofactor>
</comment>
<dbReference type="GO" id="GO:0051536">
    <property type="term" value="F:iron-sulfur cluster binding"/>
    <property type="evidence" value="ECO:0007669"/>
    <property type="project" value="UniProtKB-KW"/>
</dbReference>
<keyword evidence="2" id="KW-0949">S-adenosyl-L-methionine</keyword>
<keyword evidence="3" id="KW-0479">Metal-binding</keyword>
<dbReference type="PROSITE" id="PS51332">
    <property type="entry name" value="B12_BINDING"/>
    <property type="match status" value="1"/>
</dbReference>
<name>A0A0B0EQ78_9BACT</name>